<feature type="region of interest" description="Disordered" evidence="1">
    <location>
        <begin position="376"/>
        <end position="412"/>
    </location>
</feature>
<proteinExistence type="predicted"/>
<organism evidence="3 4">
    <name type="scientific">Ditylenchus destructor</name>
    <dbReference type="NCBI Taxonomy" id="166010"/>
    <lineage>
        <taxon>Eukaryota</taxon>
        <taxon>Metazoa</taxon>
        <taxon>Ecdysozoa</taxon>
        <taxon>Nematoda</taxon>
        <taxon>Chromadorea</taxon>
        <taxon>Rhabditida</taxon>
        <taxon>Tylenchina</taxon>
        <taxon>Tylenchomorpha</taxon>
        <taxon>Sphaerularioidea</taxon>
        <taxon>Anguinidae</taxon>
        <taxon>Anguininae</taxon>
        <taxon>Ditylenchus</taxon>
    </lineage>
</organism>
<feature type="transmembrane region" description="Helical" evidence="2">
    <location>
        <begin position="287"/>
        <end position="306"/>
    </location>
</feature>
<dbReference type="AlphaFoldDB" id="A0AAD4MKP8"/>
<dbReference type="EMBL" id="JAKKPZ010000587">
    <property type="protein sequence ID" value="KAI1693763.1"/>
    <property type="molecule type" value="Genomic_DNA"/>
</dbReference>
<keyword evidence="4" id="KW-1185">Reference proteome</keyword>
<comment type="caution">
    <text evidence="3">The sequence shown here is derived from an EMBL/GenBank/DDBJ whole genome shotgun (WGS) entry which is preliminary data.</text>
</comment>
<feature type="transmembrane region" description="Helical" evidence="2">
    <location>
        <begin position="162"/>
        <end position="187"/>
    </location>
</feature>
<accession>A0AAD4MKP8</accession>
<protein>
    <submittedName>
        <fullName evidence="3">Uncharacterized protein</fullName>
    </submittedName>
</protein>
<evidence type="ECO:0000256" key="1">
    <source>
        <dbReference type="SAM" id="MobiDB-lite"/>
    </source>
</evidence>
<sequence>MSHTCASVSVGPLFEKYASCEKSRSKSIMCKKEGEKRGEALDDQNKTRGTAMATSAERREQLENHLQKFREIADQRVGEKIAQWGYYLPAMVSVCIIICQLANTIIFLQFAYNFGQLYLMLDAYMRETDAMNVTLPNSSVVYRYEGINAERINEIDMYHDQLWTLFVAEVIELIFPMLNIVMFAWIIQDRKKRKLPTRVQIIYLLCPALALILSITQACTIHVTLTESIYTIRFLLAKLLGVLLELNKKGRLSIEEFFECEFFNDDDIVKPPCAGQLHDTVVSRSTLTVLICIHIVPVVVFLYLVLRNCTSNKSEHLFLYIESVEDGIPKKTANGDIDDSLRPTLRHTLNEMLTGFNAKYIPKKVFHEGLAKMRTHSVKAGNKASSPTENGTEKGQKNTEETRTEKNPETSL</sequence>
<evidence type="ECO:0000256" key="2">
    <source>
        <dbReference type="SAM" id="Phobius"/>
    </source>
</evidence>
<name>A0AAD4MKP8_9BILA</name>
<reference evidence="3" key="1">
    <citation type="submission" date="2022-01" db="EMBL/GenBank/DDBJ databases">
        <title>Genome Sequence Resource for Two Populations of Ditylenchus destructor, the Migratory Endoparasitic Phytonematode.</title>
        <authorList>
            <person name="Zhang H."/>
            <person name="Lin R."/>
            <person name="Xie B."/>
        </authorList>
    </citation>
    <scope>NUCLEOTIDE SEQUENCE</scope>
    <source>
        <strain evidence="3">BazhouSP</strain>
    </source>
</reference>
<evidence type="ECO:0000313" key="4">
    <source>
        <dbReference type="Proteomes" id="UP001201812"/>
    </source>
</evidence>
<keyword evidence="2" id="KW-0472">Membrane</keyword>
<keyword evidence="2" id="KW-1133">Transmembrane helix</keyword>
<gene>
    <name evidence="3" type="ORF">DdX_20488</name>
</gene>
<evidence type="ECO:0000313" key="3">
    <source>
        <dbReference type="EMBL" id="KAI1693763.1"/>
    </source>
</evidence>
<feature type="transmembrane region" description="Helical" evidence="2">
    <location>
        <begin position="199"/>
        <end position="223"/>
    </location>
</feature>
<dbReference type="Proteomes" id="UP001201812">
    <property type="component" value="Unassembled WGS sequence"/>
</dbReference>
<feature type="compositionally biased region" description="Basic and acidic residues" evidence="1">
    <location>
        <begin position="391"/>
        <end position="412"/>
    </location>
</feature>
<keyword evidence="2" id="KW-0812">Transmembrane</keyword>
<feature type="transmembrane region" description="Helical" evidence="2">
    <location>
        <begin position="86"/>
        <end position="112"/>
    </location>
</feature>